<gene>
    <name evidence="2" type="ORF">EVAR_103459_1</name>
</gene>
<dbReference type="Proteomes" id="UP000299102">
    <property type="component" value="Unassembled WGS sequence"/>
</dbReference>
<sequence length="152" mass="16636">MRVDFNRIDSNFASSSSSIRSPGCGSPTPTSAGFYFVTVGVEISANEQQRVTSGRKSNIKVATYMLRYIPAKLTHRCTAIPACGSRRVLRARRVPRASSRFAAYRTAPAPPRPSISFYHDPARAPRGRRVAPSAVLRERSTSAEHSCGHRNG</sequence>
<proteinExistence type="predicted"/>
<keyword evidence="3" id="KW-1185">Reference proteome</keyword>
<evidence type="ECO:0000256" key="1">
    <source>
        <dbReference type="SAM" id="MobiDB-lite"/>
    </source>
</evidence>
<evidence type="ECO:0000313" key="3">
    <source>
        <dbReference type="Proteomes" id="UP000299102"/>
    </source>
</evidence>
<protein>
    <submittedName>
        <fullName evidence="2">Uncharacterized protein</fullName>
    </submittedName>
</protein>
<name>A0A4C1YZP9_EUMVA</name>
<evidence type="ECO:0000313" key="2">
    <source>
        <dbReference type="EMBL" id="GBP79877.1"/>
    </source>
</evidence>
<reference evidence="2 3" key="1">
    <citation type="journal article" date="2019" name="Commun. Biol.">
        <title>The bagworm genome reveals a unique fibroin gene that provides high tensile strength.</title>
        <authorList>
            <person name="Kono N."/>
            <person name="Nakamura H."/>
            <person name="Ohtoshi R."/>
            <person name="Tomita M."/>
            <person name="Numata K."/>
            <person name="Arakawa K."/>
        </authorList>
    </citation>
    <scope>NUCLEOTIDE SEQUENCE [LARGE SCALE GENOMIC DNA]</scope>
</reference>
<feature type="region of interest" description="Disordered" evidence="1">
    <location>
        <begin position="112"/>
        <end position="152"/>
    </location>
</feature>
<accession>A0A4C1YZP9</accession>
<organism evidence="2 3">
    <name type="scientific">Eumeta variegata</name>
    <name type="common">Bagworm moth</name>
    <name type="synonym">Eumeta japonica</name>
    <dbReference type="NCBI Taxonomy" id="151549"/>
    <lineage>
        <taxon>Eukaryota</taxon>
        <taxon>Metazoa</taxon>
        <taxon>Ecdysozoa</taxon>
        <taxon>Arthropoda</taxon>
        <taxon>Hexapoda</taxon>
        <taxon>Insecta</taxon>
        <taxon>Pterygota</taxon>
        <taxon>Neoptera</taxon>
        <taxon>Endopterygota</taxon>
        <taxon>Lepidoptera</taxon>
        <taxon>Glossata</taxon>
        <taxon>Ditrysia</taxon>
        <taxon>Tineoidea</taxon>
        <taxon>Psychidae</taxon>
        <taxon>Oiketicinae</taxon>
        <taxon>Eumeta</taxon>
    </lineage>
</organism>
<dbReference type="EMBL" id="BGZK01001436">
    <property type="protein sequence ID" value="GBP79877.1"/>
    <property type="molecule type" value="Genomic_DNA"/>
</dbReference>
<comment type="caution">
    <text evidence="2">The sequence shown here is derived from an EMBL/GenBank/DDBJ whole genome shotgun (WGS) entry which is preliminary data.</text>
</comment>
<dbReference type="AlphaFoldDB" id="A0A4C1YZP9"/>